<sequence>MSIQEIFKSEFLKPEVEVNFSAIHKLECEEVLDNLGYIELDRNSGKQTATLEQLKEGISVFRQEYEMNKQDFDIGIDRFDTFKNQLLTEEELDFLHEISSLEGEFELHQYSLKKIEQNPILSRVLNWRLAILSIFNKGISNQLSDDLKKQLNLLGTWCSTSDHKKIIELLGNMEDLSMAIAKQDSYPESEYRHLIYFKNSYKKLKDQDVKFTSNKKRFESRLQFIPKESQKTLALVKKKKVSYDTFQDDQLHQLMIRLVQIRLWLLGNYQGKLDNDLGPLSITGIHSLISYIHESYGGKQGYKMSDLLMRLGNDKWVLNVSYLFKALLPVLIKMESDKKMETISEEFSTIINKLDKEEDKKEVLKIIDQEIKGELASPQNRKSKTRGGKRLLRSIGRFFKRIGDFIKDGIKWVIQSIKNLFKWFKNGIKILLRELKKAFHMAKTALSFFFSKRIVKTENSNSQLITDYDFNFDSLTTIIGSDKELIEEHIKKNKWITKALEEVSEFLGTVISIAIKVAKGPMGWIQLGVEVIKYLADNKFKYNRLTLNFDH</sequence>
<accession>A0A2V4A1G8</accession>
<reference evidence="1 2" key="1">
    <citation type="submission" date="2018-05" db="EMBL/GenBank/DDBJ databases">
        <title>Marinifilum breve JC075T sp. nov., a marine bacterium isolated from Yongle Blue Hole in the South China Sea.</title>
        <authorList>
            <person name="Fu T."/>
        </authorList>
    </citation>
    <scope>NUCLEOTIDE SEQUENCE [LARGE SCALE GENOMIC DNA]</scope>
    <source>
        <strain evidence="1 2">JC075</strain>
    </source>
</reference>
<comment type="caution">
    <text evidence="1">The sequence shown here is derived from an EMBL/GenBank/DDBJ whole genome shotgun (WGS) entry which is preliminary data.</text>
</comment>
<protein>
    <submittedName>
        <fullName evidence="1">Uncharacterized protein</fullName>
    </submittedName>
</protein>
<dbReference type="Proteomes" id="UP000248079">
    <property type="component" value="Unassembled WGS sequence"/>
</dbReference>
<gene>
    <name evidence="1" type="ORF">DF185_00365</name>
</gene>
<dbReference type="EMBL" id="QFLI01000001">
    <property type="protein sequence ID" value="PXY02582.1"/>
    <property type="molecule type" value="Genomic_DNA"/>
</dbReference>
<dbReference type="OrthoDB" id="1109960at2"/>
<keyword evidence="2" id="KW-1185">Reference proteome</keyword>
<evidence type="ECO:0000313" key="2">
    <source>
        <dbReference type="Proteomes" id="UP000248079"/>
    </source>
</evidence>
<organism evidence="1 2">
    <name type="scientific">Marinifilum breve</name>
    <dbReference type="NCBI Taxonomy" id="2184082"/>
    <lineage>
        <taxon>Bacteria</taxon>
        <taxon>Pseudomonadati</taxon>
        <taxon>Bacteroidota</taxon>
        <taxon>Bacteroidia</taxon>
        <taxon>Marinilabiliales</taxon>
        <taxon>Marinifilaceae</taxon>
    </lineage>
</organism>
<dbReference type="AlphaFoldDB" id="A0A2V4A1G8"/>
<name>A0A2V4A1G8_9BACT</name>
<proteinExistence type="predicted"/>
<dbReference type="RefSeq" id="WP_110358743.1">
    <property type="nucleotide sequence ID" value="NZ_QFLI01000001.1"/>
</dbReference>
<evidence type="ECO:0000313" key="1">
    <source>
        <dbReference type="EMBL" id="PXY02582.1"/>
    </source>
</evidence>